<evidence type="ECO:0000256" key="7">
    <source>
        <dbReference type="SAM" id="Phobius"/>
    </source>
</evidence>
<evidence type="ECO:0000256" key="3">
    <source>
        <dbReference type="ARBA" id="ARBA00022741"/>
    </source>
</evidence>
<comment type="caution">
    <text evidence="10">The sequence shown here is derived from an EMBL/GenBank/DDBJ whole genome shotgun (WGS) entry which is preliminary data.</text>
</comment>
<keyword evidence="2 7" id="KW-0812">Transmembrane</keyword>
<dbReference type="Gene3D" id="3.40.50.300">
    <property type="entry name" value="P-loop containing nucleotide triphosphate hydrolases"/>
    <property type="match status" value="1"/>
</dbReference>
<accession>M2Y7C6</accession>
<dbReference type="InterPro" id="IPR039421">
    <property type="entry name" value="Type_1_exporter"/>
</dbReference>
<keyword evidence="4" id="KW-0067">ATP-binding</keyword>
<comment type="subcellular location">
    <subcellularLocation>
        <location evidence="1">Cell membrane</location>
        <topology evidence="1">Multi-pass membrane protein</topology>
    </subcellularLocation>
</comment>
<dbReference type="InterPro" id="IPR017871">
    <property type="entry name" value="ABC_transporter-like_CS"/>
</dbReference>
<gene>
    <name evidence="10" type="ORF">H074_19957</name>
</gene>
<dbReference type="GO" id="GO:0005524">
    <property type="term" value="F:ATP binding"/>
    <property type="evidence" value="ECO:0007669"/>
    <property type="project" value="UniProtKB-KW"/>
</dbReference>
<keyword evidence="5 7" id="KW-1133">Transmembrane helix</keyword>
<dbReference type="GO" id="GO:0034775">
    <property type="term" value="P:glutathione transmembrane transport"/>
    <property type="evidence" value="ECO:0007669"/>
    <property type="project" value="InterPro"/>
</dbReference>
<dbReference type="AlphaFoldDB" id="M2Y7C6"/>
<dbReference type="PANTHER" id="PTHR24221:SF654">
    <property type="entry name" value="ATP-BINDING CASSETTE SUB-FAMILY B MEMBER 6"/>
    <property type="match status" value="1"/>
</dbReference>
<dbReference type="EMBL" id="AOHO01000058">
    <property type="protein sequence ID" value="EME57500.1"/>
    <property type="molecule type" value="Genomic_DNA"/>
</dbReference>
<keyword evidence="6 7" id="KW-0472">Membrane</keyword>
<evidence type="ECO:0000256" key="2">
    <source>
        <dbReference type="ARBA" id="ARBA00022692"/>
    </source>
</evidence>
<feature type="transmembrane region" description="Helical" evidence="7">
    <location>
        <begin position="153"/>
        <end position="171"/>
    </location>
</feature>
<dbReference type="PROSITE" id="PS50893">
    <property type="entry name" value="ABC_TRANSPORTER_2"/>
    <property type="match status" value="1"/>
</dbReference>
<sequence>MNVWGVSTKDAVRLVRAGLIAAGAELAGLTLMATAAWLLLKAAEQPPLASLTVAIVAVRTLALLRGGLRYAERLAGHEVVLRYLGALRTRVYTSLLPHRVSRHSGGDLVTRLVSDVDAVQDAILRCLLPAGVAAFVGAAAATVALIISPAAGLVLASGLAVAGIGLPRLCVRITRAAAEKSAPARADLAERSVELITGRRELIAYGVHQSTVDDAHAAVDALALRDRATANRTSLLTAAGLLVQLLTCVAMALTAGVSPPLTAALALGALAVFELVLPLTAAAQRWVEVRASAERVRALLAEPPPARGTAVPEPGHLRLEGVGVRFEGRAPALDGVDLDLPPGKRVGILGPSGAGKTTLLNVLLGQVPPTSGRAVLNGRPLDEYDPALLPAVISGALADAHVFHTTVRENLLIAKPGASDPELLSACGTAGFDLPLDREVGSDGDALSGGQRQRLVLARAVLAAPPILVLDEPVEGLDPAHGDAVLADVLAAARGAVVLVTHRESQVAGFDEVLRMNAISQAQPVP</sequence>
<dbReference type="GO" id="GO:0034040">
    <property type="term" value="F:ATPase-coupled lipid transmembrane transporter activity"/>
    <property type="evidence" value="ECO:0007669"/>
    <property type="project" value="TreeGrafter"/>
</dbReference>
<dbReference type="InterPro" id="IPR036640">
    <property type="entry name" value="ABC1_TM_sf"/>
</dbReference>
<reference evidence="10 11" key="1">
    <citation type="journal article" date="2013" name="Genome Announc.">
        <title>Draft Genome Sequence of Amycolatopsis decaplanina Strain DSM 44594T.</title>
        <authorList>
            <person name="Kaur N."/>
            <person name="Kumar S."/>
            <person name="Bala M."/>
            <person name="Raghava G.P."/>
            <person name="Mayilraj S."/>
        </authorList>
    </citation>
    <scope>NUCLEOTIDE SEQUENCE [LARGE SCALE GENOMIC DNA]</scope>
    <source>
        <strain evidence="10 11">DSM 44594</strain>
    </source>
</reference>
<feature type="transmembrane region" description="Helical" evidence="7">
    <location>
        <begin position="126"/>
        <end position="147"/>
    </location>
</feature>
<keyword evidence="3" id="KW-0547">Nucleotide-binding</keyword>
<dbReference type="Pfam" id="PF00664">
    <property type="entry name" value="ABC_membrane"/>
    <property type="match status" value="1"/>
</dbReference>
<dbReference type="SMART" id="SM00382">
    <property type="entry name" value="AAA"/>
    <property type="match status" value="1"/>
</dbReference>
<dbReference type="GO" id="GO:0045454">
    <property type="term" value="P:cell redox homeostasis"/>
    <property type="evidence" value="ECO:0007669"/>
    <property type="project" value="InterPro"/>
</dbReference>
<dbReference type="RefSeq" id="WP_007031841.1">
    <property type="nucleotide sequence ID" value="NZ_AOHO01000058.1"/>
</dbReference>
<evidence type="ECO:0000256" key="6">
    <source>
        <dbReference type="ARBA" id="ARBA00023136"/>
    </source>
</evidence>
<feature type="transmembrane region" description="Helical" evidence="7">
    <location>
        <begin position="263"/>
        <end position="283"/>
    </location>
</feature>
<proteinExistence type="predicted"/>
<dbReference type="PATRIC" id="fig|1284240.4.peg.4053"/>
<evidence type="ECO:0000256" key="1">
    <source>
        <dbReference type="ARBA" id="ARBA00004651"/>
    </source>
</evidence>
<dbReference type="GO" id="GO:0005886">
    <property type="term" value="C:plasma membrane"/>
    <property type="evidence" value="ECO:0007669"/>
    <property type="project" value="UniProtKB-SubCell"/>
</dbReference>
<dbReference type="InterPro" id="IPR011527">
    <property type="entry name" value="ABC1_TM_dom"/>
</dbReference>
<feature type="transmembrane region" description="Helical" evidence="7">
    <location>
        <begin position="235"/>
        <end position="257"/>
    </location>
</feature>
<dbReference type="InterPro" id="IPR014223">
    <property type="entry name" value="ABC_CydC/D"/>
</dbReference>
<dbReference type="PROSITE" id="PS00211">
    <property type="entry name" value="ABC_TRANSPORTER_1"/>
    <property type="match status" value="1"/>
</dbReference>
<feature type="transmembrane region" description="Helical" evidence="7">
    <location>
        <begin position="17"/>
        <end position="40"/>
    </location>
</feature>
<evidence type="ECO:0000313" key="11">
    <source>
        <dbReference type="Proteomes" id="UP000054226"/>
    </source>
</evidence>
<dbReference type="NCBIfam" id="TIGR02868">
    <property type="entry name" value="CydC"/>
    <property type="match status" value="1"/>
</dbReference>
<evidence type="ECO:0000313" key="10">
    <source>
        <dbReference type="EMBL" id="EME57500.1"/>
    </source>
</evidence>
<dbReference type="InterPro" id="IPR003439">
    <property type="entry name" value="ABC_transporter-like_ATP-bd"/>
</dbReference>
<dbReference type="Gene3D" id="1.20.1560.10">
    <property type="entry name" value="ABC transporter type 1, transmembrane domain"/>
    <property type="match status" value="1"/>
</dbReference>
<dbReference type="SUPFAM" id="SSF90123">
    <property type="entry name" value="ABC transporter transmembrane region"/>
    <property type="match status" value="1"/>
</dbReference>
<dbReference type="Pfam" id="PF00005">
    <property type="entry name" value="ABC_tran"/>
    <property type="match status" value="1"/>
</dbReference>
<dbReference type="CDD" id="cd03228">
    <property type="entry name" value="ABCC_MRP_Like"/>
    <property type="match status" value="1"/>
</dbReference>
<keyword evidence="11" id="KW-1185">Reference proteome</keyword>
<dbReference type="SUPFAM" id="SSF52540">
    <property type="entry name" value="P-loop containing nucleoside triphosphate hydrolases"/>
    <property type="match status" value="1"/>
</dbReference>
<name>M2Y7C6_9PSEU</name>
<feature type="domain" description="ABC transporter" evidence="8">
    <location>
        <begin position="317"/>
        <end position="526"/>
    </location>
</feature>
<feature type="transmembrane region" description="Helical" evidence="7">
    <location>
        <begin position="46"/>
        <end position="64"/>
    </location>
</feature>
<protein>
    <submittedName>
        <fullName evidence="10">ABC transporter ATPase/permease</fullName>
    </submittedName>
</protein>
<dbReference type="PROSITE" id="PS50929">
    <property type="entry name" value="ABC_TM1F"/>
    <property type="match status" value="1"/>
</dbReference>
<dbReference type="GO" id="GO:0016887">
    <property type="term" value="F:ATP hydrolysis activity"/>
    <property type="evidence" value="ECO:0007669"/>
    <property type="project" value="InterPro"/>
</dbReference>
<evidence type="ECO:0000259" key="8">
    <source>
        <dbReference type="PROSITE" id="PS50893"/>
    </source>
</evidence>
<dbReference type="PANTHER" id="PTHR24221">
    <property type="entry name" value="ATP-BINDING CASSETTE SUB-FAMILY B"/>
    <property type="match status" value="1"/>
</dbReference>
<organism evidence="10 11">
    <name type="scientific">Amycolatopsis decaplanina DSM 44594</name>
    <dbReference type="NCBI Taxonomy" id="1284240"/>
    <lineage>
        <taxon>Bacteria</taxon>
        <taxon>Bacillati</taxon>
        <taxon>Actinomycetota</taxon>
        <taxon>Actinomycetes</taxon>
        <taxon>Pseudonocardiales</taxon>
        <taxon>Pseudonocardiaceae</taxon>
        <taxon>Amycolatopsis</taxon>
    </lineage>
</organism>
<dbReference type="InterPro" id="IPR003593">
    <property type="entry name" value="AAA+_ATPase"/>
</dbReference>
<evidence type="ECO:0000256" key="4">
    <source>
        <dbReference type="ARBA" id="ARBA00022840"/>
    </source>
</evidence>
<evidence type="ECO:0000259" key="9">
    <source>
        <dbReference type="PROSITE" id="PS50929"/>
    </source>
</evidence>
<dbReference type="OrthoDB" id="9806127at2"/>
<feature type="domain" description="ABC transmembrane type-1" evidence="9">
    <location>
        <begin position="17"/>
        <end position="257"/>
    </location>
</feature>
<dbReference type="GO" id="GO:0140359">
    <property type="term" value="F:ABC-type transporter activity"/>
    <property type="evidence" value="ECO:0007669"/>
    <property type="project" value="InterPro"/>
</dbReference>
<evidence type="ECO:0000256" key="5">
    <source>
        <dbReference type="ARBA" id="ARBA00022989"/>
    </source>
</evidence>
<dbReference type="Proteomes" id="UP000054226">
    <property type="component" value="Unassembled WGS sequence"/>
</dbReference>
<dbReference type="InterPro" id="IPR027417">
    <property type="entry name" value="P-loop_NTPase"/>
</dbReference>